<dbReference type="InterPro" id="IPR027417">
    <property type="entry name" value="P-loop_NTPase"/>
</dbReference>
<evidence type="ECO:0008006" key="13">
    <source>
        <dbReference type="Google" id="ProtNLM"/>
    </source>
</evidence>
<dbReference type="SUPFAM" id="SSF52058">
    <property type="entry name" value="L domain-like"/>
    <property type="match status" value="1"/>
</dbReference>
<dbReference type="InterPro" id="IPR002182">
    <property type="entry name" value="NB-ARC"/>
</dbReference>
<dbReference type="InterPro" id="IPR057135">
    <property type="entry name" value="At4g27190-like_LRR"/>
</dbReference>
<evidence type="ECO:0000256" key="6">
    <source>
        <dbReference type="SAM" id="Coils"/>
    </source>
</evidence>
<dbReference type="Pfam" id="PF23247">
    <property type="entry name" value="LRR_RPS2"/>
    <property type="match status" value="3"/>
</dbReference>
<evidence type="ECO:0000313" key="11">
    <source>
        <dbReference type="EMBL" id="KAK8494928.1"/>
    </source>
</evidence>
<sequence length="1361" mass="154797">METFISIVGSICGSITGIATENAVGPITRQLSYLFKHRTKFQNLRNKVQELKAAGERVEQSVREAKMNGEVIFPDVETWLTVVNEKISDQAATQLEEDEEKFKRRCFAGCCPDLKLRYQHSKKAQTEADTIAQLLNEKDQFINRVSYRPSVQAIGINRPVKDYASFESRTGAFNGVMAALKDDNVNKVGIYGMGGVGKTTLVKEIAIQAQEKLSFTAVVFVAVTQAPNMQDIQNKIAEKLNLKIDETDMDVRATRLRQRLKTEKKVFIILDDIWVTLNLEALGVPVADEHNECKILMTSRSLDVLKSMDAPQNLSIETLNEDEAQNLFKNIAGNIVERPDLQSIAVAIAKRCAGLPIAIATIAKALKHKQNLFEWRDALRQLNKPSKGNFKGIPAEAYSAIELSYKFLDEKVQPIFLLCSIMGHDVTIEDLLRYARGLGLFNDVKGMEETRDKVLTLVTNLKASCLLLDGSNPTRFDMHDVVCDVALSIALSDCGWFTPGEEDVFEILSDKDTMRDCNLVSLRNAKVSELPNELDCPNLTFFSMHGALEIPNNFFKGMQRLKVLNFVDMHFTSLPSSLGSLKTLSSLCLRDCGLKDIIILGELKHLEILDLRKSKIKILPKEIGQLTMLKLLDLSDCRSLEVTSPGVLSNLSRLEELYLYNSFDRWEVQGTENPRSNASLVELQHLSRLTTLEVHIPDVQAMPKDNIFSAKLERYKISIGDGKWFLYGDRGMEVPRMLKLKMKTSVNLFHGIKRLLRTTQSLYLAEVKDVREILYDPITQGFPDLKHLSIFDVSDIKVVINSMMSVPCLELLSLWNLTDLEAIFDDQLKAASFDRLRIIRVWNGKKLNNLFSFSMATELHQLEQIYVSNCDYMIGLIVVKEETGDDEILEFRQLSSLYLKDLSSFKSLWYSEETLESVPCLFDKKVILPVLEELSIEDMDNLERLWPNQLSQHSFSKLTSIQLRRCPKLLDVFPSSMLTRFQRLNQLSIRNCKSVEEIVFESHPQEESRAMQSFSPQLIQSDVIISEFPCLTSLVLGGLPNLRSIHREMLTINWPSLKEMEVEGCDKVEILFASQETTGFPVQQPLFWVNQSTFPKLHQLTLGGNAGMKETWYSDGQQLVFHHFPNLEVVKLEEYTDQALPLPSYLFTLLSSPNLQTLEIRRCSFQEIMFQSEEGGEEKSAWVRKFNLVPSSVSFRNLVTLRVELCHGIIKLITHSTAKSLVQLREMRISDCQDIEEIIQGADDDDEIHFPQLNHLELTGLPKLESFCSSRNHTFEFPSLQTVIVIDCQKMKVFAGGHSNTPMLHKVRLHWWREEEPCEGSLNSTIQQLFREKKIMIGLCYMAFAFSLIVAAGRNDRRRRG</sequence>
<keyword evidence="6" id="KW-0175">Coiled coil</keyword>
<keyword evidence="4" id="KW-0611">Plant defense</keyword>
<feature type="domain" description="Disease resistance protein At4g27190-like leucine-rich repeats" evidence="9">
    <location>
        <begin position="932"/>
        <end position="1075"/>
    </location>
</feature>
<feature type="domain" description="Disease resistance protein At4g27190-like leucine-rich repeats" evidence="9">
    <location>
        <begin position="761"/>
        <end position="871"/>
    </location>
</feature>
<dbReference type="Proteomes" id="UP001472677">
    <property type="component" value="Unassembled WGS sequence"/>
</dbReference>
<evidence type="ECO:0000256" key="4">
    <source>
        <dbReference type="ARBA" id="ARBA00022821"/>
    </source>
</evidence>
<dbReference type="SUPFAM" id="SSF52047">
    <property type="entry name" value="RNI-like"/>
    <property type="match status" value="2"/>
</dbReference>
<keyword evidence="5" id="KW-0067">ATP-binding</keyword>
<dbReference type="Gene3D" id="3.40.50.300">
    <property type="entry name" value="P-loop containing nucleotide triphosphate hydrolases"/>
    <property type="match status" value="1"/>
</dbReference>
<evidence type="ECO:0000256" key="3">
    <source>
        <dbReference type="ARBA" id="ARBA00022741"/>
    </source>
</evidence>
<evidence type="ECO:0000313" key="12">
    <source>
        <dbReference type="Proteomes" id="UP001472677"/>
    </source>
</evidence>
<comment type="similarity">
    <text evidence="1">Belongs to the disease resistance NB-LRR family.</text>
</comment>
<dbReference type="InterPro" id="IPR055414">
    <property type="entry name" value="LRR_R13L4/SHOC2-like"/>
</dbReference>
<dbReference type="InterPro" id="IPR042197">
    <property type="entry name" value="Apaf_helical"/>
</dbReference>
<keyword evidence="7" id="KW-0472">Membrane</keyword>
<protein>
    <recommendedName>
        <fullName evidence="13">AAA+ ATPase domain-containing protein</fullName>
    </recommendedName>
</protein>
<evidence type="ECO:0000259" key="10">
    <source>
        <dbReference type="Pfam" id="PF23598"/>
    </source>
</evidence>
<feature type="coiled-coil region" evidence="6">
    <location>
        <begin position="34"/>
        <end position="68"/>
    </location>
</feature>
<feature type="domain" description="Disease resistance R13L4/SHOC-2-like LRR" evidence="10">
    <location>
        <begin position="601"/>
        <end position="701"/>
    </location>
</feature>
<evidence type="ECO:0000256" key="1">
    <source>
        <dbReference type="ARBA" id="ARBA00008894"/>
    </source>
</evidence>
<dbReference type="EMBL" id="JBBPBM010000487">
    <property type="protein sequence ID" value="KAK8494928.1"/>
    <property type="molecule type" value="Genomic_DNA"/>
</dbReference>
<organism evidence="11 12">
    <name type="scientific">Hibiscus sabdariffa</name>
    <name type="common">roselle</name>
    <dbReference type="NCBI Taxonomy" id="183260"/>
    <lineage>
        <taxon>Eukaryota</taxon>
        <taxon>Viridiplantae</taxon>
        <taxon>Streptophyta</taxon>
        <taxon>Embryophyta</taxon>
        <taxon>Tracheophyta</taxon>
        <taxon>Spermatophyta</taxon>
        <taxon>Magnoliopsida</taxon>
        <taxon>eudicotyledons</taxon>
        <taxon>Gunneridae</taxon>
        <taxon>Pentapetalae</taxon>
        <taxon>rosids</taxon>
        <taxon>malvids</taxon>
        <taxon>Malvales</taxon>
        <taxon>Malvaceae</taxon>
        <taxon>Malvoideae</taxon>
        <taxon>Hibiscus</taxon>
    </lineage>
</organism>
<dbReference type="Pfam" id="PF00931">
    <property type="entry name" value="NB-ARC"/>
    <property type="match status" value="1"/>
</dbReference>
<keyword evidence="12" id="KW-1185">Reference proteome</keyword>
<dbReference type="PRINTS" id="PR00364">
    <property type="entry name" value="DISEASERSIST"/>
</dbReference>
<keyword evidence="2" id="KW-0677">Repeat</keyword>
<dbReference type="SUPFAM" id="SSF52540">
    <property type="entry name" value="P-loop containing nucleoside triphosphate hydrolases"/>
    <property type="match status" value="1"/>
</dbReference>
<evidence type="ECO:0000256" key="5">
    <source>
        <dbReference type="ARBA" id="ARBA00022840"/>
    </source>
</evidence>
<feature type="domain" description="NB-ARC" evidence="8">
    <location>
        <begin position="176"/>
        <end position="333"/>
    </location>
</feature>
<keyword evidence="7" id="KW-1133">Transmembrane helix</keyword>
<dbReference type="PANTHER" id="PTHR33463">
    <property type="entry name" value="NB-ARC DOMAIN-CONTAINING PROTEIN-RELATED"/>
    <property type="match status" value="1"/>
</dbReference>
<comment type="caution">
    <text evidence="11">The sequence shown here is derived from an EMBL/GenBank/DDBJ whole genome shotgun (WGS) entry which is preliminary data.</text>
</comment>
<dbReference type="PANTHER" id="PTHR33463:SF149">
    <property type="entry name" value="NB-ARC DOMAIN-CONTAINING PROTEIN"/>
    <property type="match status" value="1"/>
</dbReference>
<keyword evidence="7" id="KW-0812">Transmembrane</keyword>
<evidence type="ECO:0000259" key="9">
    <source>
        <dbReference type="Pfam" id="PF23247"/>
    </source>
</evidence>
<dbReference type="Gene3D" id="3.80.10.10">
    <property type="entry name" value="Ribonuclease Inhibitor"/>
    <property type="match status" value="3"/>
</dbReference>
<evidence type="ECO:0000256" key="2">
    <source>
        <dbReference type="ARBA" id="ARBA00022737"/>
    </source>
</evidence>
<feature type="transmembrane region" description="Helical" evidence="7">
    <location>
        <begin position="1335"/>
        <end position="1353"/>
    </location>
</feature>
<dbReference type="InterPro" id="IPR050905">
    <property type="entry name" value="Plant_NBS-LRR"/>
</dbReference>
<dbReference type="Gene3D" id="1.10.8.430">
    <property type="entry name" value="Helical domain of apoptotic protease-activating factors"/>
    <property type="match status" value="1"/>
</dbReference>
<evidence type="ECO:0000259" key="8">
    <source>
        <dbReference type="Pfam" id="PF00931"/>
    </source>
</evidence>
<feature type="domain" description="Disease resistance protein At4g27190-like leucine-rich repeats" evidence="9">
    <location>
        <begin position="1189"/>
        <end position="1292"/>
    </location>
</feature>
<gene>
    <name evidence="11" type="ORF">V6N12_033803</name>
</gene>
<name>A0ABR2ANB5_9ROSI</name>
<evidence type="ECO:0000256" key="7">
    <source>
        <dbReference type="SAM" id="Phobius"/>
    </source>
</evidence>
<dbReference type="Pfam" id="PF23598">
    <property type="entry name" value="LRR_14"/>
    <property type="match status" value="1"/>
</dbReference>
<keyword evidence="3" id="KW-0547">Nucleotide-binding</keyword>
<accession>A0ABR2ANB5</accession>
<reference evidence="11 12" key="1">
    <citation type="journal article" date="2024" name="G3 (Bethesda)">
        <title>Genome assembly of Hibiscus sabdariffa L. provides insights into metabolisms of medicinal natural products.</title>
        <authorList>
            <person name="Kim T."/>
        </authorList>
    </citation>
    <scope>NUCLEOTIDE SEQUENCE [LARGE SCALE GENOMIC DNA]</scope>
    <source>
        <strain evidence="11">TK-2024</strain>
        <tissue evidence="11">Old leaves</tissue>
    </source>
</reference>
<proteinExistence type="inferred from homology"/>
<dbReference type="InterPro" id="IPR032675">
    <property type="entry name" value="LRR_dom_sf"/>
</dbReference>